<feature type="transmembrane region" description="Helical" evidence="20">
    <location>
        <begin position="404"/>
        <end position="424"/>
    </location>
</feature>
<comment type="subcellular location">
    <subcellularLocation>
        <location evidence="1">Membrane</location>
        <topology evidence="1">Single-pass type I membrane protein</topology>
    </subcellularLocation>
</comment>
<dbReference type="PANTHER" id="PTHR48006">
    <property type="entry name" value="LEUCINE-RICH REPEAT-CONTAINING PROTEIN DDB_G0281931-RELATED"/>
    <property type="match status" value="1"/>
</dbReference>
<dbReference type="InterPro" id="IPR021720">
    <property type="entry name" value="Malectin_dom"/>
</dbReference>
<evidence type="ECO:0000256" key="19">
    <source>
        <dbReference type="PROSITE-ProRule" id="PRU10141"/>
    </source>
</evidence>
<comment type="caution">
    <text evidence="22">The sequence shown here is derived from an EMBL/GenBank/DDBJ whole genome shotgun (WGS) entry which is preliminary data.</text>
</comment>
<dbReference type="InterPro" id="IPR008271">
    <property type="entry name" value="Ser/Thr_kinase_AS"/>
</dbReference>
<evidence type="ECO:0000256" key="16">
    <source>
        <dbReference type="ARBA" id="ARBA00023180"/>
    </source>
</evidence>
<evidence type="ECO:0000256" key="12">
    <source>
        <dbReference type="ARBA" id="ARBA00022840"/>
    </source>
</evidence>
<evidence type="ECO:0000256" key="2">
    <source>
        <dbReference type="ARBA" id="ARBA00012513"/>
    </source>
</evidence>
<evidence type="ECO:0000256" key="6">
    <source>
        <dbReference type="ARBA" id="ARBA00022679"/>
    </source>
</evidence>
<keyword evidence="15" id="KW-0675">Receptor</keyword>
<dbReference type="PANTHER" id="PTHR48006:SF81">
    <property type="entry name" value="PROTEIN KINASE DOMAIN-CONTAINING PROTEIN"/>
    <property type="match status" value="1"/>
</dbReference>
<dbReference type="Gene3D" id="1.10.510.10">
    <property type="entry name" value="Transferase(Phosphotransferase) domain 1"/>
    <property type="match status" value="1"/>
</dbReference>
<dbReference type="PROSITE" id="PS51450">
    <property type="entry name" value="LRR"/>
    <property type="match status" value="1"/>
</dbReference>
<evidence type="ECO:0000256" key="4">
    <source>
        <dbReference type="ARBA" id="ARBA00022553"/>
    </source>
</evidence>
<keyword evidence="23" id="KW-1185">Reference proteome</keyword>
<dbReference type="FunFam" id="1.10.510.10:FF:000044">
    <property type="entry name" value="Putative LRR receptor-like serine/threonine-protein kinase"/>
    <property type="match status" value="1"/>
</dbReference>
<dbReference type="GO" id="GO:0004674">
    <property type="term" value="F:protein serine/threonine kinase activity"/>
    <property type="evidence" value="ECO:0007669"/>
    <property type="project" value="UniProtKB-KW"/>
</dbReference>
<keyword evidence="8" id="KW-0732">Signal</keyword>
<evidence type="ECO:0000256" key="7">
    <source>
        <dbReference type="ARBA" id="ARBA00022692"/>
    </source>
</evidence>
<comment type="catalytic activity">
    <reaction evidence="17">
        <text>L-threonyl-[protein] + ATP = O-phospho-L-threonyl-[protein] + ADP + H(+)</text>
        <dbReference type="Rhea" id="RHEA:46608"/>
        <dbReference type="Rhea" id="RHEA-COMP:11060"/>
        <dbReference type="Rhea" id="RHEA-COMP:11605"/>
        <dbReference type="ChEBI" id="CHEBI:15378"/>
        <dbReference type="ChEBI" id="CHEBI:30013"/>
        <dbReference type="ChEBI" id="CHEBI:30616"/>
        <dbReference type="ChEBI" id="CHEBI:61977"/>
        <dbReference type="ChEBI" id="CHEBI:456216"/>
        <dbReference type="EC" id="2.7.11.1"/>
    </reaction>
</comment>
<dbReference type="FunFam" id="3.30.200.20:FF:000217">
    <property type="entry name" value="probable LRR receptor-like serine/threonine-protein kinase At1g53430"/>
    <property type="match status" value="1"/>
</dbReference>
<evidence type="ECO:0000256" key="20">
    <source>
        <dbReference type="SAM" id="Phobius"/>
    </source>
</evidence>
<dbReference type="PROSITE" id="PS00108">
    <property type="entry name" value="PROTEIN_KINASE_ST"/>
    <property type="match status" value="1"/>
</dbReference>
<evidence type="ECO:0000256" key="5">
    <source>
        <dbReference type="ARBA" id="ARBA00022614"/>
    </source>
</evidence>
<feature type="binding site" evidence="19">
    <location>
        <position position="488"/>
    </location>
    <ligand>
        <name>ATP</name>
        <dbReference type="ChEBI" id="CHEBI:30616"/>
    </ligand>
</feature>
<dbReference type="InterPro" id="IPR001245">
    <property type="entry name" value="Ser-Thr/Tyr_kinase_cat_dom"/>
</dbReference>
<dbReference type="Pfam" id="PF00560">
    <property type="entry name" value="LRR_1"/>
    <property type="match status" value="2"/>
</dbReference>
<dbReference type="Gene3D" id="2.60.120.430">
    <property type="entry name" value="Galactose-binding lectin"/>
    <property type="match status" value="1"/>
</dbReference>
<gene>
    <name evidence="22" type="ORF">RGQ29_027312</name>
</gene>
<keyword evidence="16" id="KW-0325">Glycoprotein</keyword>
<dbReference type="EMBL" id="JAXUIC010000008">
    <property type="protein sequence ID" value="KAK4576707.1"/>
    <property type="molecule type" value="Genomic_DNA"/>
</dbReference>
<accession>A0AAN7ENS5</accession>
<keyword evidence="3" id="KW-0723">Serine/threonine-protein kinase</keyword>
<dbReference type="Gene3D" id="3.30.200.20">
    <property type="entry name" value="Phosphorylase Kinase, domain 1"/>
    <property type="match status" value="1"/>
</dbReference>
<evidence type="ECO:0000313" key="22">
    <source>
        <dbReference type="EMBL" id="KAK4576707.1"/>
    </source>
</evidence>
<protein>
    <recommendedName>
        <fullName evidence="2">non-specific serine/threonine protein kinase</fullName>
        <ecNumber evidence="2">2.7.11.1</ecNumber>
    </recommendedName>
</protein>
<keyword evidence="14 20" id="KW-0472">Membrane</keyword>
<dbReference type="Proteomes" id="UP001324115">
    <property type="component" value="Unassembled WGS sequence"/>
</dbReference>
<evidence type="ECO:0000256" key="10">
    <source>
        <dbReference type="ARBA" id="ARBA00022741"/>
    </source>
</evidence>
<keyword evidence="5" id="KW-0433">Leucine-rich repeat</keyword>
<keyword evidence="6" id="KW-0808">Transferase</keyword>
<dbReference type="PROSITE" id="PS00107">
    <property type="entry name" value="PROTEIN_KINASE_ATP"/>
    <property type="match status" value="1"/>
</dbReference>
<evidence type="ECO:0000256" key="18">
    <source>
        <dbReference type="ARBA" id="ARBA00048679"/>
    </source>
</evidence>
<dbReference type="GO" id="GO:0016020">
    <property type="term" value="C:membrane"/>
    <property type="evidence" value="ECO:0007669"/>
    <property type="project" value="UniProtKB-SubCell"/>
</dbReference>
<dbReference type="EC" id="2.7.11.1" evidence="2"/>
<dbReference type="Gene3D" id="3.80.10.10">
    <property type="entry name" value="Ribonuclease Inhibitor"/>
    <property type="match status" value="2"/>
</dbReference>
<evidence type="ECO:0000256" key="8">
    <source>
        <dbReference type="ARBA" id="ARBA00022729"/>
    </source>
</evidence>
<dbReference type="InterPro" id="IPR017441">
    <property type="entry name" value="Protein_kinase_ATP_BS"/>
</dbReference>
<dbReference type="InterPro" id="IPR011009">
    <property type="entry name" value="Kinase-like_dom_sf"/>
</dbReference>
<dbReference type="Pfam" id="PF11721">
    <property type="entry name" value="Malectin"/>
    <property type="match status" value="1"/>
</dbReference>
<evidence type="ECO:0000313" key="23">
    <source>
        <dbReference type="Proteomes" id="UP001324115"/>
    </source>
</evidence>
<dbReference type="InterPro" id="IPR000719">
    <property type="entry name" value="Prot_kinase_dom"/>
</dbReference>
<organism evidence="22 23">
    <name type="scientific">Quercus rubra</name>
    <name type="common">Northern red oak</name>
    <name type="synonym">Quercus borealis</name>
    <dbReference type="NCBI Taxonomy" id="3512"/>
    <lineage>
        <taxon>Eukaryota</taxon>
        <taxon>Viridiplantae</taxon>
        <taxon>Streptophyta</taxon>
        <taxon>Embryophyta</taxon>
        <taxon>Tracheophyta</taxon>
        <taxon>Spermatophyta</taxon>
        <taxon>Magnoliopsida</taxon>
        <taxon>eudicotyledons</taxon>
        <taxon>Gunneridae</taxon>
        <taxon>Pentapetalae</taxon>
        <taxon>rosids</taxon>
        <taxon>fabids</taxon>
        <taxon>Fagales</taxon>
        <taxon>Fagaceae</taxon>
        <taxon>Quercus</taxon>
    </lineage>
</organism>
<proteinExistence type="predicted"/>
<keyword evidence="7 20" id="KW-0812">Transmembrane</keyword>
<keyword evidence="12 19" id="KW-0067">ATP-binding</keyword>
<keyword evidence="9" id="KW-0677">Repeat</keyword>
<keyword evidence="10 19" id="KW-0547">Nucleotide-binding</keyword>
<evidence type="ECO:0000256" key="11">
    <source>
        <dbReference type="ARBA" id="ARBA00022777"/>
    </source>
</evidence>
<feature type="domain" description="Protein kinase" evidence="21">
    <location>
        <begin position="460"/>
        <end position="737"/>
    </location>
</feature>
<dbReference type="FunFam" id="3.80.10.10:FF:000433">
    <property type="entry name" value="Putative LRR receptor-like serine/threonine-protein kinase isoform A"/>
    <property type="match status" value="1"/>
</dbReference>
<dbReference type="InterPro" id="IPR051824">
    <property type="entry name" value="LRR_Rcpt-Like_S/T_Kinase"/>
</dbReference>
<dbReference type="GO" id="GO:0005524">
    <property type="term" value="F:ATP binding"/>
    <property type="evidence" value="ECO:0007669"/>
    <property type="project" value="UniProtKB-UniRule"/>
</dbReference>
<evidence type="ECO:0000256" key="9">
    <source>
        <dbReference type="ARBA" id="ARBA00022737"/>
    </source>
</evidence>
<dbReference type="SUPFAM" id="SSF56112">
    <property type="entry name" value="Protein kinase-like (PK-like)"/>
    <property type="match status" value="1"/>
</dbReference>
<dbReference type="CDD" id="cd14066">
    <property type="entry name" value="STKc_IRAK"/>
    <property type="match status" value="1"/>
</dbReference>
<keyword evidence="4" id="KW-0597">Phosphoprotein</keyword>
<dbReference type="Pfam" id="PF07714">
    <property type="entry name" value="PK_Tyr_Ser-Thr"/>
    <property type="match status" value="1"/>
</dbReference>
<dbReference type="SUPFAM" id="SSF52058">
    <property type="entry name" value="L domain-like"/>
    <property type="match status" value="1"/>
</dbReference>
<dbReference type="FunFam" id="2.60.120.430:FF:000004">
    <property type="entry name" value="Putative leucine-rich repeat receptor-like serine/threonine-protein kinase"/>
    <property type="match status" value="1"/>
</dbReference>
<dbReference type="InterPro" id="IPR032675">
    <property type="entry name" value="LRR_dom_sf"/>
</dbReference>
<keyword evidence="13 20" id="KW-1133">Transmembrane helix</keyword>
<dbReference type="InterPro" id="IPR001611">
    <property type="entry name" value="Leu-rich_rpt"/>
</dbReference>
<sequence length="806" mass="89591">MLSGSLPKELGNLINIERLFFTSNNFTGEVPETFAGLMTMNDFRIGDNNFSGKIPNFIQNWTNLEKLVIQASGLNGPIPHHIASLENLSDLRISDLRGPEANFPPLQNMAKMKTLILRSCNITGQLPEYLGKMNKLTTLDLSFNKLTGGIPSNYNLLTQVDFMYLTGNLLSGPVPDWMLDKDNFGDILCLRSSSCPKIVYFLGINCGGTEVTINGNTYDDDTDAGGASKFFNRKNWAYSSTGNFMDDGQTTDKYILENSSKLSVANPELYMNARLSPLSLTYYAFCLATGTYKINLHFAEIQFTNDSSYKSLGRRVFDIYIQGELVQKDFNIAYEAKGVGIEVIKPFPAVVNNNTLEIRFYWAGKGTTGIPVRGVYGPLISAISVDSDFKPPSENGSSVSVRKVVGIVAVGAFVLFLVMGILWWKGCLGQKSRMGQDLKGLDLQTGLFTLRQIRVATNNFDVSNKIGEGGFGSVYKGLLSDGTEIAVKQLSSKSKQGNREFVNEIGMISALQHPHLVKLYGCCIEGNQLLLVYEYMENNNLARALFGLEECQLKLDWTTRHKICVGIARGLAYLHEESRLKIVHRDIKATNVLLDKYLNPKISDFGLAKLDEEDNTHISTRIAGTYGYMAPEYAMRGYLTDKADVYSFGVVTLEIVSGRSNTSHRPNEEPFNLLDWAHLLKEEGNLIKLVDPRLGSDYNKEEAMVMIHVALLCTNVSSATRPTMSSVVSMLEGNIIVPDLVSDMSLLHDEMKAKELQKYYQINEEINMSESKRRTKSMDGPWTATSSSAADLYPINPDSGLLENRF</sequence>
<evidence type="ECO:0000256" key="1">
    <source>
        <dbReference type="ARBA" id="ARBA00004479"/>
    </source>
</evidence>
<comment type="catalytic activity">
    <reaction evidence="18">
        <text>L-seryl-[protein] + ATP = O-phospho-L-seryl-[protein] + ADP + H(+)</text>
        <dbReference type="Rhea" id="RHEA:17989"/>
        <dbReference type="Rhea" id="RHEA-COMP:9863"/>
        <dbReference type="Rhea" id="RHEA-COMP:11604"/>
        <dbReference type="ChEBI" id="CHEBI:15378"/>
        <dbReference type="ChEBI" id="CHEBI:29999"/>
        <dbReference type="ChEBI" id="CHEBI:30616"/>
        <dbReference type="ChEBI" id="CHEBI:83421"/>
        <dbReference type="ChEBI" id="CHEBI:456216"/>
        <dbReference type="EC" id="2.7.11.1"/>
    </reaction>
</comment>
<evidence type="ECO:0000256" key="17">
    <source>
        <dbReference type="ARBA" id="ARBA00047899"/>
    </source>
</evidence>
<evidence type="ECO:0000256" key="15">
    <source>
        <dbReference type="ARBA" id="ARBA00023170"/>
    </source>
</evidence>
<dbReference type="PROSITE" id="PS50011">
    <property type="entry name" value="PROTEIN_KINASE_DOM"/>
    <property type="match status" value="1"/>
</dbReference>
<dbReference type="SMART" id="SM00220">
    <property type="entry name" value="S_TKc"/>
    <property type="match status" value="1"/>
</dbReference>
<name>A0AAN7ENS5_QUERU</name>
<evidence type="ECO:0000256" key="3">
    <source>
        <dbReference type="ARBA" id="ARBA00022527"/>
    </source>
</evidence>
<evidence type="ECO:0000259" key="21">
    <source>
        <dbReference type="PROSITE" id="PS50011"/>
    </source>
</evidence>
<dbReference type="AlphaFoldDB" id="A0AAN7ENS5"/>
<reference evidence="22 23" key="1">
    <citation type="journal article" date="2023" name="G3 (Bethesda)">
        <title>A haplotype-resolved chromosome-scale genome for Quercus rubra L. provides insights into the genetics of adaptive traits for red oak species.</title>
        <authorList>
            <person name="Kapoor B."/>
            <person name="Jenkins J."/>
            <person name="Schmutz J."/>
            <person name="Zhebentyayeva T."/>
            <person name="Kuelheim C."/>
            <person name="Coggeshall M."/>
            <person name="Heim C."/>
            <person name="Lasky J.R."/>
            <person name="Leites L."/>
            <person name="Islam-Faridi N."/>
            <person name="Romero-Severson J."/>
            <person name="DeLeo V.L."/>
            <person name="Lucas S.M."/>
            <person name="Lazic D."/>
            <person name="Gailing O."/>
            <person name="Carlson J."/>
            <person name="Staton M."/>
        </authorList>
    </citation>
    <scope>NUCLEOTIDE SEQUENCE [LARGE SCALE GENOMIC DNA]</scope>
    <source>
        <strain evidence="22">Pseudo-F2</strain>
    </source>
</reference>
<keyword evidence="11" id="KW-0418">Kinase</keyword>
<evidence type="ECO:0000256" key="13">
    <source>
        <dbReference type="ARBA" id="ARBA00022989"/>
    </source>
</evidence>
<evidence type="ECO:0000256" key="14">
    <source>
        <dbReference type="ARBA" id="ARBA00023136"/>
    </source>
</evidence>